<name>B9Y4T8_9FIRM</name>
<dbReference type="EMBL" id="ACCF01000053">
    <property type="protein sequence ID" value="EEF69011.1"/>
    <property type="molecule type" value="Genomic_DNA"/>
</dbReference>
<reference evidence="1 2" key="1">
    <citation type="submission" date="2008-12" db="EMBL/GenBank/DDBJ databases">
        <authorList>
            <person name="Fulton L."/>
            <person name="Clifton S."/>
            <person name="Fulton B."/>
            <person name="Xu J."/>
            <person name="Minx P."/>
            <person name="Pepin K.H."/>
            <person name="Johnson M."/>
            <person name="Bhonagiri V."/>
            <person name="Nash W.E."/>
            <person name="Mardis E.R."/>
            <person name="Wilson R.K."/>
        </authorList>
    </citation>
    <scope>NUCLEOTIDE SEQUENCE [LARGE SCALE GENOMIC DNA]</scope>
    <source>
        <strain evidence="1 2">DSM 12042</strain>
    </source>
</reference>
<dbReference type="HOGENOM" id="CLU_3234578_0_0_9"/>
<dbReference type="Proteomes" id="UP000005950">
    <property type="component" value="Unassembled WGS sequence"/>
</dbReference>
<reference evidence="1 2" key="2">
    <citation type="submission" date="2009-02" db="EMBL/GenBank/DDBJ databases">
        <title>Draft genome sequence of Holdemania filiformis DSM 12042.</title>
        <authorList>
            <person name="Sudarsanam P."/>
            <person name="Ley R."/>
            <person name="Guruge J."/>
            <person name="Turnbaugh P.J."/>
            <person name="Mahowald M."/>
            <person name="Liep D."/>
            <person name="Gordon J."/>
        </authorList>
    </citation>
    <scope>NUCLEOTIDE SEQUENCE [LARGE SCALE GENOMIC DNA]</scope>
    <source>
        <strain evidence="1 2">DSM 12042</strain>
    </source>
</reference>
<dbReference type="AlphaFoldDB" id="B9Y4T8"/>
<evidence type="ECO:0000313" key="2">
    <source>
        <dbReference type="Proteomes" id="UP000005950"/>
    </source>
</evidence>
<organism evidence="1 2">
    <name type="scientific">Holdemania filiformis DSM 12042</name>
    <dbReference type="NCBI Taxonomy" id="545696"/>
    <lineage>
        <taxon>Bacteria</taxon>
        <taxon>Bacillati</taxon>
        <taxon>Bacillota</taxon>
        <taxon>Erysipelotrichia</taxon>
        <taxon>Erysipelotrichales</taxon>
        <taxon>Erysipelotrichaceae</taxon>
        <taxon>Holdemania</taxon>
    </lineage>
</organism>
<accession>B9Y4T8</accession>
<sequence>MDYKEIECNLKLAIKSNCKCIDQKLSKSPVYAGDFSFFKIFDL</sequence>
<evidence type="ECO:0000313" key="1">
    <source>
        <dbReference type="EMBL" id="EEF69011.1"/>
    </source>
</evidence>
<protein>
    <submittedName>
        <fullName evidence="1">Uncharacterized protein</fullName>
    </submittedName>
</protein>
<proteinExistence type="predicted"/>
<dbReference type="STRING" id="545696.HOLDEFILI_00819"/>
<comment type="caution">
    <text evidence="1">The sequence shown here is derived from an EMBL/GenBank/DDBJ whole genome shotgun (WGS) entry which is preliminary data.</text>
</comment>
<gene>
    <name evidence="1" type="ORF">HOLDEFILI_00819</name>
</gene>